<protein>
    <submittedName>
        <fullName evidence="2">Uncharacterized protein</fullName>
    </submittedName>
</protein>
<dbReference type="InterPro" id="IPR023393">
    <property type="entry name" value="START-like_dom_sf"/>
</dbReference>
<evidence type="ECO:0000256" key="1">
    <source>
        <dbReference type="SAM" id="MobiDB-lite"/>
    </source>
</evidence>
<dbReference type="RefSeq" id="WP_209747180.1">
    <property type="nucleotide sequence ID" value="NZ_JBHSMH010000004.1"/>
</dbReference>
<name>A0ABW0LQA9_9BACL</name>
<dbReference type="Proteomes" id="UP001596105">
    <property type="component" value="Unassembled WGS sequence"/>
</dbReference>
<proteinExistence type="predicted"/>
<organism evidence="2 3">
    <name type="scientific">Cohnella suwonensis</name>
    <dbReference type="NCBI Taxonomy" id="696072"/>
    <lineage>
        <taxon>Bacteria</taxon>
        <taxon>Bacillati</taxon>
        <taxon>Bacillota</taxon>
        <taxon>Bacilli</taxon>
        <taxon>Bacillales</taxon>
        <taxon>Paenibacillaceae</taxon>
        <taxon>Cohnella</taxon>
    </lineage>
</organism>
<reference evidence="3" key="1">
    <citation type="journal article" date="2019" name="Int. J. Syst. Evol. Microbiol.">
        <title>The Global Catalogue of Microorganisms (GCM) 10K type strain sequencing project: providing services to taxonomists for standard genome sequencing and annotation.</title>
        <authorList>
            <consortium name="The Broad Institute Genomics Platform"/>
            <consortium name="The Broad Institute Genome Sequencing Center for Infectious Disease"/>
            <person name="Wu L."/>
            <person name="Ma J."/>
        </authorList>
    </citation>
    <scope>NUCLEOTIDE SEQUENCE [LARGE SCALE GENOMIC DNA]</scope>
    <source>
        <strain evidence="3">CCUG 57113</strain>
    </source>
</reference>
<keyword evidence="3" id="KW-1185">Reference proteome</keyword>
<dbReference type="EMBL" id="JBHSMH010000004">
    <property type="protein sequence ID" value="MFC5467455.1"/>
    <property type="molecule type" value="Genomic_DNA"/>
</dbReference>
<gene>
    <name evidence="2" type="ORF">ACFPPD_01915</name>
</gene>
<accession>A0ABW0LQA9</accession>
<dbReference type="SUPFAM" id="SSF55961">
    <property type="entry name" value="Bet v1-like"/>
    <property type="match status" value="1"/>
</dbReference>
<evidence type="ECO:0000313" key="2">
    <source>
        <dbReference type="EMBL" id="MFC5467455.1"/>
    </source>
</evidence>
<sequence>MTMSVEAVGNCTKLTIVNDQWPDDHPSYESSQESWPIILSNLKSYFETGKTLDSAGNPNNRRRRQRPDLFLSRNSVRSF</sequence>
<feature type="region of interest" description="Disordered" evidence="1">
    <location>
        <begin position="50"/>
        <end position="79"/>
    </location>
</feature>
<evidence type="ECO:0000313" key="3">
    <source>
        <dbReference type="Proteomes" id="UP001596105"/>
    </source>
</evidence>
<dbReference type="Gene3D" id="3.30.530.20">
    <property type="match status" value="1"/>
</dbReference>
<comment type="caution">
    <text evidence="2">The sequence shown here is derived from an EMBL/GenBank/DDBJ whole genome shotgun (WGS) entry which is preliminary data.</text>
</comment>